<keyword evidence="3" id="KW-1185">Reference proteome</keyword>
<evidence type="ECO:0000313" key="3">
    <source>
        <dbReference type="Proteomes" id="UP000001514"/>
    </source>
</evidence>
<evidence type="ECO:0000256" key="1">
    <source>
        <dbReference type="SAM" id="MobiDB-lite"/>
    </source>
</evidence>
<name>D8SMA5_SELML</name>
<feature type="compositionally biased region" description="Low complexity" evidence="1">
    <location>
        <begin position="1"/>
        <end position="19"/>
    </location>
</feature>
<proteinExistence type="predicted"/>
<feature type="region of interest" description="Disordered" evidence="1">
    <location>
        <begin position="1"/>
        <end position="20"/>
    </location>
</feature>
<dbReference type="AlphaFoldDB" id="D8SMA5"/>
<dbReference type="InParanoid" id="D8SMA5"/>
<dbReference type="KEGG" id="smo:SELMODRAFT_423626"/>
<dbReference type="HOGENOM" id="CLU_1436699_0_0_1"/>
<dbReference type="EMBL" id="GL377627">
    <property type="protein sequence ID" value="EFJ14566.1"/>
    <property type="molecule type" value="Genomic_DNA"/>
</dbReference>
<organism evidence="3">
    <name type="scientific">Selaginella moellendorffii</name>
    <name type="common">Spikemoss</name>
    <dbReference type="NCBI Taxonomy" id="88036"/>
    <lineage>
        <taxon>Eukaryota</taxon>
        <taxon>Viridiplantae</taxon>
        <taxon>Streptophyta</taxon>
        <taxon>Embryophyta</taxon>
        <taxon>Tracheophyta</taxon>
        <taxon>Lycopodiopsida</taxon>
        <taxon>Selaginellales</taxon>
        <taxon>Selaginellaceae</taxon>
        <taxon>Selaginella</taxon>
    </lineage>
</organism>
<evidence type="ECO:0000313" key="2">
    <source>
        <dbReference type="EMBL" id="EFJ14566.1"/>
    </source>
</evidence>
<accession>D8SMA5</accession>
<dbReference type="Gramene" id="EFJ14566">
    <property type="protein sequence ID" value="EFJ14566"/>
    <property type="gene ID" value="SELMODRAFT_423626"/>
</dbReference>
<reference evidence="2 3" key="1">
    <citation type="journal article" date="2011" name="Science">
        <title>The Selaginella genome identifies genetic changes associated with the evolution of vascular plants.</title>
        <authorList>
            <person name="Banks J.A."/>
            <person name="Nishiyama T."/>
            <person name="Hasebe M."/>
            <person name="Bowman J.L."/>
            <person name="Gribskov M."/>
            <person name="dePamphilis C."/>
            <person name="Albert V.A."/>
            <person name="Aono N."/>
            <person name="Aoyama T."/>
            <person name="Ambrose B.A."/>
            <person name="Ashton N.W."/>
            <person name="Axtell M.J."/>
            <person name="Barker E."/>
            <person name="Barker M.S."/>
            <person name="Bennetzen J.L."/>
            <person name="Bonawitz N.D."/>
            <person name="Chapple C."/>
            <person name="Cheng C."/>
            <person name="Correa L.G."/>
            <person name="Dacre M."/>
            <person name="DeBarry J."/>
            <person name="Dreyer I."/>
            <person name="Elias M."/>
            <person name="Engstrom E.M."/>
            <person name="Estelle M."/>
            <person name="Feng L."/>
            <person name="Finet C."/>
            <person name="Floyd S.K."/>
            <person name="Frommer W.B."/>
            <person name="Fujita T."/>
            <person name="Gramzow L."/>
            <person name="Gutensohn M."/>
            <person name="Harholt J."/>
            <person name="Hattori M."/>
            <person name="Heyl A."/>
            <person name="Hirai T."/>
            <person name="Hiwatashi Y."/>
            <person name="Ishikawa M."/>
            <person name="Iwata M."/>
            <person name="Karol K.G."/>
            <person name="Koehler B."/>
            <person name="Kolukisaoglu U."/>
            <person name="Kubo M."/>
            <person name="Kurata T."/>
            <person name="Lalonde S."/>
            <person name="Li K."/>
            <person name="Li Y."/>
            <person name="Litt A."/>
            <person name="Lyons E."/>
            <person name="Manning G."/>
            <person name="Maruyama T."/>
            <person name="Michael T.P."/>
            <person name="Mikami K."/>
            <person name="Miyazaki S."/>
            <person name="Morinaga S."/>
            <person name="Murata T."/>
            <person name="Mueller-Roeber B."/>
            <person name="Nelson D.R."/>
            <person name="Obara M."/>
            <person name="Oguri Y."/>
            <person name="Olmstead R.G."/>
            <person name="Onodera N."/>
            <person name="Petersen B.L."/>
            <person name="Pils B."/>
            <person name="Prigge M."/>
            <person name="Rensing S.A."/>
            <person name="Riano-Pachon D.M."/>
            <person name="Roberts A.W."/>
            <person name="Sato Y."/>
            <person name="Scheller H.V."/>
            <person name="Schulz B."/>
            <person name="Schulz C."/>
            <person name="Shakirov E.V."/>
            <person name="Shibagaki N."/>
            <person name="Shinohara N."/>
            <person name="Shippen D.E."/>
            <person name="Soerensen I."/>
            <person name="Sotooka R."/>
            <person name="Sugimoto N."/>
            <person name="Sugita M."/>
            <person name="Sumikawa N."/>
            <person name="Tanurdzic M."/>
            <person name="Theissen G."/>
            <person name="Ulvskov P."/>
            <person name="Wakazuki S."/>
            <person name="Weng J.K."/>
            <person name="Willats W.W."/>
            <person name="Wipf D."/>
            <person name="Wolf P.G."/>
            <person name="Yang L."/>
            <person name="Zimmer A.D."/>
            <person name="Zhu Q."/>
            <person name="Mitros T."/>
            <person name="Hellsten U."/>
            <person name="Loque D."/>
            <person name="Otillar R."/>
            <person name="Salamov A."/>
            <person name="Schmutz J."/>
            <person name="Shapiro H."/>
            <person name="Lindquist E."/>
            <person name="Lucas S."/>
            <person name="Rokhsar D."/>
            <person name="Grigoriev I.V."/>
        </authorList>
    </citation>
    <scope>NUCLEOTIDE SEQUENCE [LARGE SCALE GENOMIC DNA]</scope>
</reference>
<gene>
    <name evidence="2" type="ORF">SELMODRAFT_423626</name>
</gene>
<protein>
    <submittedName>
        <fullName evidence="2">Uncharacterized protein</fullName>
    </submittedName>
</protein>
<dbReference type="Proteomes" id="UP000001514">
    <property type="component" value="Unassembled WGS sequence"/>
</dbReference>
<sequence>MASSSSNSGSGSSSSPNSGYVLTMIENQTDRTLLLKEGRGIWRQEMRYQIEPWSTAVIRLELDDASRHNAALVMVYGEEEEEEIPDRHHDHHRYHHYLNMINLETSPVYVPIDQLLCHKRIVVCWKKGRYLWTDFYWNKSISLVSMYNPEEISLWMPSIAIKKIKALMICNKEKVVEKCDAPVDLSIVG</sequence>